<gene>
    <name evidence="3" type="ordered locus">MA_0647</name>
</gene>
<dbReference type="HOGENOM" id="CLU_104918_0_0_2"/>
<organism evidence="3 4">
    <name type="scientific">Methanosarcina acetivorans (strain ATCC 35395 / DSM 2834 / JCM 12185 / C2A)</name>
    <dbReference type="NCBI Taxonomy" id="188937"/>
    <lineage>
        <taxon>Archaea</taxon>
        <taxon>Methanobacteriati</taxon>
        <taxon>Methanobacteriota</taxon>
        <taxon>Stenosarchaea group</taxon>
        <taxon>Methanomicrobia</taxon>
        <taxon>Methanosarcinales</taxon>
        <taxon>Methanosarcinaceae</taxon>
        <taxon>Methanosarcina</taxon>
    </lineage>
</organism>
<dbReference type="EnsemblBacteria" id="AAM04089">
    <property type="protein sequence ID" value="AAM04089"/>
    <property type="gene ID" value="MA_0647"/>
</dbReference>
<keyword evidence="4" id="KW-1185">Reference proteome</keyword>
<dbReference type="STRING" id="188937.MA_0647"/>
<dbReference type="CDD" id="cd11714">
    <property type="entry name" value="GINS_A_archaea"/>
    <property type="match status" value="1"/>
</dbReference>
<protein>
    <recommendedName>
        <fullName evidence="2">Gins51 C-terminal domain-containing protein</fullName>
    </recommendedName>
</protein>
<evidence type="ECO:0000256" key="1">
    <source>
        <dbReference type="SAM" id="MobiDB-lite"/>
    </source>
</evidence>
<feature type="domain" description="Gins51 C-terminal" evidence="2">
    <location>
        <begin position="185"/>
        <end position="228"/>
    </location>
</feature>
<dbReference type="AlphaFoldDB" id="Q8TSZ6"/>
<reference evidence="3 4" key="1">
    <citation type="journal article" date="2002" name="Genome Res.">
        <title>The genome of Methanosarcina acetivorans reveals extensive metabolic and physiological diversity.</title>
        <authorList>
            <person name="Galagan J.E."/>
            <person name="Nusbaum C."/>
            <person name="Roy A."/>
            <person name="Endrizzi M.G."/>
            <person name="Macdonald P."/>
            <person name="FitzHugh W."/>
            <person name="Calvo S."/>
            <person name="Engels R."/>
            <person name="Smirnov S."/>
            <person name="Atnoor D."/>
            <person name="Brown A."/>
            <person name="Allen N."/>
            <person name="Naylor J."/>
            <person name="Stange-Thomann N."/>
            <person name="DeArellano K."/>
            <person name="Johnson R."/>
            <person name="Linton L."/>
            <person name="McEwan P."/>
            <person name="McKernan K."/>
            <person name="Talamas J."/>
            <person name="Tirrell A."/>
            <person name="Ye W."/>
            <person name="Zimmer A."/>
            <person name="Barber R.D."/>
            <person name="Cann I."/>
            <person name="Graham D.E."/>
            <person name="Grahame D.A."/>
            <person name="Guss A."/>
            <person name="Hedderich R."/>
            <person name="Ingram-Smith C."/>
            <person name="Kuettner C.H."/>
            <person name="Krzycki J.A."/>
            <person name="Leigh J.A."/>
            <person name="Li W."/>
            <person name="Liu J."/>
            <person name="Mukhopadhyay B."/>
            <person name="Reeve J.N."/>
            <person name="Smith K."/>
            <person name="Springer T.A."/>
            <person name="Umayam L.A."/>
            <person name="White O."/>
            <person name="White R.H."/>
            <person name="de Macario E.C."/>
            <person name="Ferry J.G."/>
            <person name="Jarrell K.F."/>
            <person name="Jing H."/>
            <person name="Macario A.J.L."/>
            <person name="Paulsen I."/>
            <person name="Pritchett M."/>
            <person name="Sowers K.R."/>
            <person name="Swanson R.V."/>
            <person name="Zinder S.H."/>
            <person name="Lander E."/>
            <person name="Metcalf W.W."/>
            <person name="Birren B."/>
        </authorList>
    </citation>
    <scope>NUCLEOTIDE SEQUENCE [LARGE SCALE GENOMIC DNA]</scope>
    <source>
        <strain evidence="4">ATCC 35395 / DSM 2834 / JCM 12185 / C2A</strain>
    </source>
</reference>
<evidence type="ECO:0000259" key="2">
    <source>
        <dbReference type="Pfam" id="PF22090"/>
    </source>
</evidence>
<dbReference type="Proteomes" id="UP000002487">
    <property type="component" value="Chromosome"/>
</dbReference>
<feature type="region of interest" description="Disordered" evidence="1">
    <location>
        <begin position="151"/>
        <end position="176"/>
    </location>
</feature>
<dbReference type="EMBL" id="AE010299">
    <property type="protein sequence ID" value="AAM04089.1"/>
    <property type="molecule type" value="Genomic_DNA"/>
</dbReference>
<dbReference type="Pfam" id="PF22090">
    <property type="entry name" value="Gins51_C"/>
    <property type="match status" value="1"/>
</dbReference>
<proteinExistence type="predicted"/>
<feature type="compositionally biased region" description="Low complexity" evidence="1">
    <location>
        <begin position="160"/>
        <end position="176"/>
    </location>
</feature>
<sequence length="245" mass="27100">MLQNMDIEEISQTLYKEKNQTLKTIPADFYLEAEKYIRELEKEIGKINNPRSPESKMLNDEHERALSDLETIFMKRIGKVITRATIQSHADKPISKDIEKLLPAEKLLYDLVLQGIEAAKIELLGPILYPDSGKTAVWPCIWASRQAPAAVHPEAKTGEEVTTTAGGKEAGTEPGKNNINEEYVVVRILKDLPTFTGADGRNYTVSAEDVVVLPQLNATGLIKRNAAKLIAAGEEGSGERNFAKN</sequence>
<accession>Q8TSZ6</accession>
<dbReference type="KEGG" id="mac:MA_0647"/>
<dbReference type="Gene3D" id="3.40.5.50">
    <property type="match status" value="1"/>
</dbReference>
<evidence type="ECO:0000313" key="3">
    <source>
        <dbReference type="EMBL" id="AAM04089.1"/>
    </source>
</evidence>
<name>Q8TSZ6_METAC</name>
<dbReference type="InParanoid" id="Q8TSZ6"/>
<evidence type="ECO:0000313" key="4">
    <source>
        <dbReference type="Proteomes" id="UP000002487"/>
    </source>
</evidence>
<dbReference type="InterPro" id="IPR054314">
    <property type="entry name" value="Gins51_C"/>
</dbReference>
<dbReference type="CDD" id="cd21695">
    <property type="entry name" value="GINS_B_archaea_Gins51"/>
    <property type="match status" value="1"/>
</dbReference>